<dbReference type="STRING" id="579105.SAMN04488096_1016"/>
<dbReference type="RefSeq" id="WP_143159107.1">
    <property type="nucleotide sequence ID" value="NZ_FQYY01000001.1"/>
</dbReference>
<evidence type="ECO:0008006" key="4">
    <source>
        <dbReference type="Google" id="ProtNLM"/>
    </source>
</evidence>
<name>A0A1M6A1C8_9FLAO</name>
<feature type="signal peptide" evidence="1">
    <location>
        <begin position="1"/>
        <end position="18"/>
    </location>
</feature>
<feature type="chain" id="PRO_5012929053" description="Organic solvent tolerance-like N-terminal domain-containing protein" evidence="1">
    <location>
        <begin position="19"/>
        <end position="113"/>
    </location>
</feature>
<organism evidence="2 3">
    <name type="scientific">Mesonia phycicola</name>
    <dbReference type="NCBI Taxonomy" id="579105"/>
    <lineage>
        <taxon>Bacteria</taxon>
        <taxon>Pseudomonadati</taxon>
        <taxon>Bacteroidota</taxon>
        <taxon>Flavobacteriia</taxon>
        <taxon>Flavobacteriales</taxon>
        <taxon>Flavobacteriaceae</taxon>
        <taxon>Mesonia</taxon>
    </lineage>
</organism>
<protein>
    <recommendedName>
        <fullName evidence="4">Organic solvent tolerance-like N-terminal domain-containing protein</fullName>
    </recommendedName>
</protein>
<evidence type="ECO:0000313" key="2">
    <source>
        <dbReference type="EMBL" id="SHI30304.1"/>
    </source>
</evidence>
<keyword evidence="3" id="KW-1185">Reference proteome</keyword>
<dbReference type="EMBL" id="FQYY01000001">
    <property type="protein sequence ID" value="SHI30304.1"/>
    <property type="molecule type" value="Genomic_DNA"/>
</dbReference>
<proteinExistence type="predicted"/>
<evidence type="ECO:0000313" key="3">
    <source>
        <dbReference type="Proteomes" id="UP000184225"/>
    </source>
</evidence>
<reference evidence="2 3" key="1">
    <citation type="submission" date="2016-11" db="EMBL/GenBank/DDBJ databases">
        <authorList>
            <person name="Jaros S."/>
            <person name="Januszkiewicz K."/>
            <person name="Wedrychowicz H."/>
        </authorList>
    </citation>
    <scope>NUCLEOTIDE SEQUENCE [LARGE SCALE GENOMIC DNA]</scope>
    <source>
        <strain evidence="2 3">DSM 21425</strain>
    </source>
</reference>
<dbReference type="Proteomes" id="UP000184225">
    <property type="component" value="Unassembled WGS sequence"/>
</dbReference>
<sequence length="113" mass="12812">MKNWILLIGLLIGVNSFAQDKSIENEKNEPSFKCDIVKFDSKKNTMEFQGNVNFKSDIIELKNADKIVLNNNTNEIIVTGLGEFTIDGAIQIKDKAEKNILKYTIGERIAYLE</sequence>
<accession>A0A1M6A1C8</accession>
<dbReference type="AlphaFoldDB" id="A0A1M6A1C8"/>
<dbReference type="OrthoDB" id="117186at2"/>
<evidence type="ECO:0000256" key="1">
    <source>
        <dbReference type="SAM" id="SignalP"/>
    </source>
</evidence>
<keyword evidence="1" id="KW-0732">Signal</keyword>
<gene>
    <name evidence="2" type="ORF">SAMN04488096_1016</name>
</gene>